<protein>
    <submittedName>
        <fullName evidence="2">SPOR domain-containing protein</fullName>
    </submittedName>
</protein>
<name>A0ABW8REV1_9BACI</name>
<evidence type="ECO:0000313" key="3">
    <source>
        <dbReference type="Proteomes" id="UP001623041"/>
    </source>
</evidence>
<dbReference type="InterPro" id="IPR036680">
    <property type="entry name" value="SPOR-like_sf"/>
</dbReference>
<sequence length="107" mass="11943">MEEPPEPSNPVPGSLYKVIAGSFQSRENADERVAFLEAKGIDAFVKPTTIAGKNWYRVQAGAYSNRENTEKQYILKFADIWAGFADKMKNSLIYSLKPLITVLKKGS</sequence>
<dbReference type="Pfam" id="PF05036">
    <property type="entry name" value="SPOR"/>
    <property type="match status" value="1"/>
</dbReference>
<feature type="domain" description="SPOR" evidence="1">
    <location>
        <begin position="10"/>
        <end position="91"/>
    </location>
</feature>
<evidence type="ECO:0000313" key="2">
    <source>
        <dbReference type="EMBL" id="MFK9091823.1"/>
    </source>
</evidence>
<keyword evidence="3" id="KW-1185">Reference proteome</keyword>
<dbReference type="Gene3D" id="3.30.70.1070">
    <property type="entry name" value="Sporulation related repeat"/>
    <property type="match status" value="1"/>
</dbReference>
<dbReference type="PROSITE" id="PS51724">
    <property type="entry name" value="SPOR"/>
    <property type="match status" value="1"/>
</dbReference>
<evidence type="ECO:0000259" key="1">
    <source>
        <dbReference type="PROSITE" id="PS51724"/>
    </source>
</evidence>
<gene>
    <name evidence="2" type="ORF">ACJEBI_10050</name>
</gene>
<reference evidence="2 3" key="1">
    <citation type="submission" date="2024-11" db="EMBL/GenBank/DDBJ databases">
        <authorList>
            <person name="Lucas J.A."/>
        </authorList>
    </citation>
    <scope>NUCLEOTIDE SEQUENCE [LARGE SCALE GENOMIC DNA]</scope>
    <source>
        <strain evidence="2 3">Z 5.4</strain>
    </source>
</reference>
<dbReference type="RefSeq" id="WP_406580440.1">
    <property type="nucleotide sequence ID" value="NZ_JBJHQH010000006.1"/>
</dbReference>
<organism evidence="2 3">
    <name type="scientific">Bacillus salipaludis</name>
    <dbReference type="NCBI Taxonomy" id="2547811"/>
    <lineage>
        <taxon>Bacteria</taxon>
        <taxon>Bacillati</taxon>
        <taxon>Bacillota</taxon>
        <taxon>Bacilli</taxon>
        <taxon>Bacillales</taxon>
        <taxon>Bacillaceae</taxon>
        <taxon>Bacillus</taxon>
    </lineage>
</organism>
<accession>A0ABW8REV1</accession>
<dbReference type="SUPFAM" id="SSF110997">
    <property type="entry name" value="Sporulation related repeat"/>
    <property type="match status" value="1"/>
</dbReference>
<proteinExistence type="predicted"/>
<dbReference type="InterPro" id="IPR007730">
    <property type="entry name" value="SPOR-like_dom"/>
</dbReference>
<dbReference type="EMBL" id="JBJHQH010000006">
    <property type="protein sequence ID" value="MFK9091823.1"/>
    <property type="molecule type" value="Genomic_DNA"/>
</dbReference>
<comment type="caution">
    <text evidence="2">The sequence shown here is derived from an EMBL/GenBank/DDBJ whole genome shotgun (WGS) entry which is preliminary data.</text>
</comment>
<dbReference type="Proteomes" id="UP001623041">
    <property type="component" value="Unassembled WGS sequence"/>
</dbReference>